<feature type="coiled-coil region" evidence="1">
    <location>
        <begin position="11"/>
        <end position="38"/>
    </location>
</feature>
<dbReference type="Pfam" id="PF17761">
    <property type="entry name" value="DUF1016_N"/>
    <property type="match status" value="1"/>
</dbReference>
<gene>
    <name evidence="4" type="ORF">OJ997_16520</name>
</gene>
<dbReference type="Pfam" id="PF06250">
    <property type="entry name" value="YhcG_C"/>
    <property type="match status" value="1"/>
</dbReference>
<name>A0A9X3S895_9ACTN</name>
<dbReference type="PANTHER" id="PTHR30547">
    <property type="entry name" value="UNCHARACTERIZED PROTEIN YHCG-RELATED"/>
    <property type="match status" value="1"/>
</dbReference>
<dbReference type="GO" id="GO:0003676">
    <property type="term" value="F:nucleic acid binding"/>
    <property type="evidence" value="ECO:0007669"/>
    <property type="project" value="InterPro"/>
</dbReference>
<evidence type="ECO:0000313" key="4">
    <source>
        <dbReference type="EMBL" id="MDA0181909.1"/>
    </source>
</evidence>
<dbReference type="PANTHER" id="PTHR30547:SF5">
    <property type="entry name" value="NUCLEASE YHCG-RELATED"/>
    <property type="match status" value="1"/>
</dbReference>
<dbReference type="Proteomes" id="UP001147653">
    <property type="component" value="Unassembled WGS sequence"/>
</dbReference>
<keyword evidence="5" id="KW-1185">Reference proteome</keyword>
<feature type="domain" description="YhcG PDDEXK nuclease" evidence="2">
    <location>
        <begin position="179"/>
        <end position="330"/>
    </location>
</feature>
<dbReference type="InterPro" id="IPR053148">
    <property type="entry name" value="PD-DEXK-like_domain"/>
</dbReference>
<keyword evidence="1" id="KW-0175">Coiled coil</keyword>
<evidence type="ECO:0000259" key="2">
    <source>
        <dbReference type="Pfam" id="PF06250"/>
    </source>
</evidence>
<evidence type="ECO:0000313" key="5">
    <source>
        <dbReference type="Proteomes" id="UP001147653"/>
    </source>
</evidence>
<feature type="domain" description="YhcG N-terminal" evidence="3">
    <location>
        <begin position="21"/>
        <end position="157"/>
    </location>
</feature>
<accession>A0A9X3S895</accession>
<evidence type="ECO:0000259" key="3">
    <source>
        <dbReference type="Pfam" id="PF17761"/>
    </source>
</evidence>
<proteinExistence type="predicted"/>
<sequence length="355" mass="40200">MGESVDSFAVSDDYRALIERLKQRVRAAQARAAQAVNSQLVMLYWSIGREILTQQQVSGWGDDVVGRISADLTADMGGARGFSRRNLFYMRRLATLWPDPEKVPPVVAHIGWSHNRLLLDAFTDQPDVYAWYAAKASEQRWSRRELEAQIHLRLHERQGAAVTNFAHALAPADADRALQTVKDPYVFDFLDLAESARERELEQALIDDIQRFLLELGSGFAFYGRQKALLVGEQEFFLDLLFYHHTLRRFVVIDLKVGRFEPEHVSKMNFYLNAVDEQLRVGDDRDSVGIILAAGRDDTVAKLSLHRVSAPIAVSTWQTDASAPDPHELAELEDVRARLVERITHHRSASTKPLG</sequence>
<dbReference type="InterPro" id="IPR041527">
    <property type="entry name" value="YhcG_N"/>
</dbReference>
<dbReference type="InterPro" id="IPR009362">
    <property type="entry name" value="YhcG_C"/>
</dbReference>
<comment type="caution">
    <text evidence="4">The sequence shown here is derived from an EMBL/GenBank/DDBJ whole genome shotgun (WGS) entry which is preliminary data.</text>
</comment>
<dbReference type="RefSeq" id="WP_270026264.1">
    <property type="nucleotide sequence ID" value="NZ_JAPDDP010000028.1"/>
</dbReference>
<organism evidence="4 5">
    <name type="scientific">Solirubrobacter phytolaccae</name>
    <dbReference type="NCBI Taxonomy" id="1404360"/>
    <lineage>
        <taxon>Bacteria</taxon>
        <taxon>Bacillati</taxon>
        <taxon>Actinomycetota</taxon>
        <taxon>Thermoleophilia</taxon>
        <taxon>Solirubrobacterales</taxon>
        <taxon>Solirubrobacteraceae</taxon>
        <taxon>Solirubrobacter</taxon>
    </lineage>
</organism>
<reference evidence="4" key="1">
    <citation type="submission" date="2022-10" db="EMBL/GenBank/DDBJ databases">
        <title>The WGS of Solirubrobacter phytolaccae KCTC 29190.</title>
        <authorList>
            <person name="Jiang Z."/>
        </authorList>
    </citation>
    <scope>NUCLEOTIDE SEQUENCE</scope>
    <source>
        <strain evidence="4">KCTC 29190</strain>
    </source>
</reference>
<protein>
    <submittedName>
        <fullName evidence="4">PDDEXK nuclease domain-containing protein</fullName>
    </submittedName>
</protein>
<dbReference type="AlphaFoldDB" id="A0A9X3S895"/>
<dbReference type="EMBL" id="JAPDDP010000028">
    <property type="protein sequence ID" value="MDA0181909.1"/>
    <property type="molecule type" value="Genomic_DNA"/>
</dbReference>
<dbReference type="InterPro" id="IPR011856">
    <property type="entry name" value="tRNA_endonuc-like_dom_sf"/>
</dbReference>
<dbReference type="Gene3D" id="3.40.1350.10">
    <property type="match status" value="1"/>
</dbReference>
<evidence type="ECO:0000256" key="1">
    <source>
        <dbReference type="SAM" id="Coils"/>
    </source>
</evidence>